<proteinExistence type="predicted"/>
<evidence type="ECO:0000313" key="2">
    <source>
        <dbReference type="Proteomes" id="UP000186559"/>
    </source>
</evidence>
<name>A0A1U7D537_9RHOB</name>
<keyword evidence="2" id="KW-1185">Reference proteome</keyword>
<evidence type="ECO:0000313" key="1">
    <source>
        <dbReference type="EMBL" id="APX23284.1"/>
    </source>
</evidence>
<protein>
    <submittedName>
        <fullName evidence="1">Uncharacterized protein</fullName>
    </submittedName>
</protein>
<dbReference type="Proteomes" id="UP000186559">
    <property type="component" value="Chromosome"/>
</dbReference>
<accession>A0A1U7D537</accession>
<dbReference type="KEGG" id="tpro:Ga0080559_TMP2488"/>
<gene>
    <name evidence="1" type="ORF">Ga0080559_TMP2488</name>
</gene>
<dbReference type="EMBL" id="CP014796">
    <property type="protein sequence ID" value="APX23284.1"/>
    <property type="molecule type" value="Genomic_DNA"/>
</dbReference>
<dbReference type="AlphaFoldDB" id="A0A1U7D537"/>
<organism evidence="1 2">
    <name type="scientific">Salipiger profundus</name>
    <dbReference type="NCBI Taxonomy" id="1229727"/>
    <lineage>
        <taxon>Bacteria</taxon>
        <taxon>Pseudomonadati</taxon>
        <taxon>Pseudomonadota</taxon>
        <taxon>Alphaproteobacteria</taxon>
        <taxon>Rhodobacterales</taxon>
        <taxon>Roseobacteraceae</taxon>
        <taxon>Salipiger</taxon>
    </lineage>
</organism>
<sequence>MCHGVFSIPHGLVLARIPKIAASRYGFPLACLAICHVSVKQS</sequence>
<reference evidence="1 2" key="1">
    <citation type="submission" date="2016-03" db="EMBL/GenBank/DDBJ databases">
        <title>Deep-sea bacteria in the southern Pacific.</title>
        <authorList>
            <person name="Tang K."/>
        </authorList>
    </citation>
    <scope>NUCLEOTIDE SEQUENCE [LARGE SCALE GENOMIC DNA]</scope>
    <source>
        <strain evidence="1 2">JLT2016</strain>
    </source>
</reference>